<dbReference type="Gene3D" id="1.10.10.10">
    <property type="entry name" value="Winged helix-like DNA-binding domain superfamily/Winged helix DNA-binding domain"/>
    <property type="match status" value="1"/>
</dbReference>
<dbReference type="PRINTS" id="PR00038">
    <property type="entry name" value="HTHLUXR"/>
</dbReference>
<keyword evidence="1" id="KW-0805">Transcription regulation</keyword>
<sequence>MPRPRLWSHLDEATEGSMTVLVGPAGSGKTLGVSGWLHRSSTQAQATWVRADASWTADQLLALVASQPGLIVVDDAHHLPLATVRALDGLLDTDPESMRMLLLARWDLPFTRLAPELLGQFTALRGELLRLDEGEEAALVAAHVHTDAVEVARAIAPRTRGWCAAVVLTARAVAAAPDPLEVARRYAEGGVSVADRVASEVFASLLPRQRHVLLCVANEPSVTPATAAHLAHDAQAGEVLAELESTGLLVTRMPDEGDEVRYAIHPLLTEVVRRRTAAGGVDVMRAAATVARAVQLDVARGETDSAFRRLVAVGDHAATAALLAEHGPTLLLRGHGEGMNAFALQHPSAVDVNPASWFAIALERWVSGSISCARHWLDRVVSDPLPDTTTSTLQVATAQLMRARLGLESIPAAVGHAKRVLADDPPDQASPVLPILLAELAVTQNWLGDLDGAGATLVRALQLSRSRDLPGLTAIALSHLAFTEFMQGREAAALEVADELIAMLDQLPVLTPYSANRARLVRELASFVGLPSAVAGLETPMPDFPLHPGDPTTKFWARMRRSRLALAAGSVSAAERALDVPLETPELPDHLAVALDLERAFLAALSGDQPTLSRLAQVLTSRGAVAEGDLVTGLRADLAGDRRIAAARFETAAEGTTCLQPPVRALALITAAQLRDGLHDEDAARALLFEGIVATEVRRNAVPFLGWSRHGSSVGDLFAHYAAGHPSPWVRELVTHTAGMPGISTFFSPTTALPHERAQLPAGALAPTLSPRERDVLNELARGSTYADIAATLFVSENTVKTHVSSLYSKLSVNRRSAALAVARSLHLL</sequence>
<dbReference type="EMBL" id="JBHSMD010000001">
    <property type="protein sequence ID" value="MFC5492378.1"/>
    <property type="molecule type" value="Genomic_DNA"/>
</dbReference>
<dbReference type="InterPro" id="IPR036388">
    <property type="entry name" value="WH-like_DNA-bd_sf"/>
</dbReference>
<protein>
    <submittedName>
        <fullName evidence="5">LuxR C-terminal-related transcriptional regulator</fullName>
    </submittedName>
</protein>
<keyword evidence="2" id="KW-0238">DNA-binding</keyword>
<dbReference type="InterPro" id="IPR000792">
    <property type="entry name" value="Tscrpt_reg_LuxR_C"/>
</dbReference>
<dbReference type="Gene3D" id="1.25.40.10">
    <property type="entry name" value="Tetratricopeptide repeat domain"/>
    <property type="match status" value="1"/>
</dbReference>
<evidence type="ECO:0000259" key="4">
    <source>
        <dbReference type="PROSITE" id="PS50043"/>
    </source>
</evidence>
<dbReference type="InterPro" id="IPR011990">
    <property type="entry name" value="TPR-like_helical_dom_sf"/>
</dbReference>
<dbReference type="CDD" id="cd06170">
    <property type="entry name" value="LuxR_C_like"/>
    <property type="match status" value="1"/>
</dbReference>
<dbReference type="PROSITE" id="PS50043">
    <property type="entry name" value="HTH_LUXR_2"/>
    <property type="match status" value="1"/>
</dbReference>
<dbReference type="RefSeq" id="WP_345176395.1">
    <property type="nucleotide sequence ID" value="NZ_BAABFQ010000006.1"/>
</dbReference>
<dbReference type="PROSITE" id="PS00622">
    <property type="entry name" value="HTH_LUXR_1"/>
    <property type="match status" value="1"/>
</dbReference>
<evidence type="ECO:0000256" key="2">
    <source>
        <dbReference type="ARBA" id="ARBA00023125"/>
    </source>
</evidence>
<evidence type="ECO:0000256" key="3">
    <source>
        <dbReference type="ARBA" id="ARBA00023163"/>
    </source>
</evidence>
<dbReference type="Proteomes" id="UP001595956">
    <property type="component" value="Unassembled WGS sequence"/>
</dbReference>
<evidence type="ECO:0000313" key="6">
    <source>
        <dbReference type="Proteomes" id="UP001595956"/>
    </source>
</evidence>
<dbReference type="SUPFAM" id="SSF48452">
    <property type="entry name" value="TPR-like"/>
    <property type="match status" value="1"/>
</dbReference>
<dbReference type="InterPro" id="IPR059106">
    <property type="entry name" value="WHD_MalT"/>
</dbReference>
<dbReference type="SMART" id="SM00421">
    <property type="entry name" value="HTH_LUXR"/>
    <property type="match status" value="1"/>
</dbReference>
<dbReference type="SUPFAM" id="SSF46894">
    <property type="entry name" value="C-terminal effector domain of the bipartite response regulators"/>
    <property type="match status" value="1"/>
</dbReference>
<dbReference type="Pfam" id="PF25873">
    <property type="entry name" value="WHD_MalT"/>
    <property type="match status" value="1"/>
</dbReference>
<keyword evidence="6" id="KW-1185">Reference proteome</keyword>
<evidence type="ECO:0000256" key="1">
    <source>
        <dbReference type="ARBA" id="ARBA00023015"/>
    </source>
</evidence>
<comment type="caution">
    <text evidence="5">The sequence shown here is derived from an EMBL/GenBank/DDBJ whole genome shotgun (WGS) entry which is preliminary data.</text>
</comment>
<name>A0ABW0MY62_9ACTN</name>
<dbReference type="InterPro" id="IPR016032">
    <property type="entry name" value="Sig_transdc_resp-reg_C-effctor"/>
</dbReference>
<keyword evidence="3" id="KW-0804">Transcription</keyword>
<proteinExistence type="predicted"/>
<organism evidence="5 6">
    <name type="scientific">Nocardioides caricicola</name>
    <dbReference type="NCBI Taxonomy" id="634770"/>
    <lineage>
        <taxon>Bacteria</taxon>
        <taxon>Bacillati</taxon>
        <taxon>Actinomycetota</taxon>
        <taxon>Actinomycetes</taxon>
        <taxon>Propionibacteriales</taxon>
        <taxon>Nocardioidaceae</taxon>
        <taxon>Nocardioides</taxon>
    </lineage>
</organism>
<evidence type="ECO:0000313" key="5">
    <source>
        <dbReference type="EMBL" id="MFC5492378.1"/>
    </source>
</evidence>
<feature type="domain" description="HTH luxR-type" evidence="4">
    <location>
        <begin position="762"/>
        <end position="827"/>
    </location>
</feature>
<accession>A0ABW0MY62</accession>
<dbReference type="SUPFAM" id="SSF52540">
    <property type="entry name" value="P-loop containing nucleoside triphosphate hydrolases"/>
    <property type="match status" value="1"/>
</dbReference>
<gene>
    <name evidence="5" type="ORF">ACFPKY_04675</name>
</gene>
<dbReference type="Pfam" id="PF00196">
    <property type="entry name" value="GerE"/>
    <property type="match status" value="1"/>
</dbReference>
<dbReference type="InterPro" id="IPR027417">
    <property type="entry name" value="P-loop_NTPase"/>
</dbReference>
<dbReference type="PANTHER" id="PTHR44688:SF25">
    <property type="entry name" value="HTH LUXR-TYPE DOMAIN-CONTAINING PROTEIN"/>
    <property type="match status" value="1"/>
</dbReference>
<dbReference type="PANTHER" id="PTHR44688">
    <property type="entry name" value="DNA-BINDING TRANSCRIPTIONAL ACTIVATOR DEVR_DOSR"/>
    <property type="match status" value="1"/>
</dbReference>
<reference evidence="6" key="1">
    <citation type="journal article" date="2019" name="Int. J. Syst. Evol. Microbiol.">
        <title>The Global Catalogue of Microorganisms (GCM) 10K type strain sequencing project: providing services to taxonomists for standard genome sequencing and annotation.</title>
        <authorList>
            <consortium name="The Broad Institute Genomics Platform"/>
            <consortium name="The Broad Institute Genome Sequencing Center for Infectious Disease"/>
            <person name="Wu L."/>
            <person name="Ma J."/>
        </authorList>
    </citation>
    <scope>NUCLEOTIDE SEQUENCE [LARGE SCALE GENOMIC DNA]</scope>
    <source>
        <strain evidence="6">KACC 13778</strain>
    </source>
</reference>